<dbReference type="PANTHER" id="PTHR40469">
    <property type="entry name" value="SECRETED GLYCOSYL HYDROLASE"/>
    <property type="match status" value="1"/>
</dbReference>
<keyword evidence="1" id="KW-0732">Signal</keyword>
<dbReference type="EMBL" id="FONW01000008">
    <property type="protein sequence ID" value="SFF52103.1"/>
    <property type="molecule type" value="Genomic_DNA"/>
</dbReference>
<feature type="signal peptide" evidence="1">
    <location>
        <begin position="1"/>
        <end position="19"/>
    </location>
</feature>
<feature type="chain" id="PRO_5011606558" description="ThuA-like domain-containing protein" evidence="1">
    <location>
        <begin position="20"/>
        <end position="252"/>
    </location>
</feature>
<proteinExistence type="predicted"/>
<feature type="domain" description="ThuA-like" evidence="2">
    <location>
        <begin position="31"/>
        <end position="248"/>
    </location>
</feature>
<organism evidence="3 4">
    <name type="scientific">Sunxiuqinia elliptica</name>
    <dbReference type="NCBI Taxonomy" id="655355"/>
    <lineage>
        <taxon>Bacteria</taxon>
        <taxon>Pseudomonadati</taxon>
        <taxon>Bacteroidota</taxon>
        <taxon>Bacteroidia</taxon>
        <taxon>Marinilabiliales</taxon>
        <taxon>Prolixibacteraceae</taxon>
        <taxon>Sunxiuqinia</taxon>
    </lineage>
</organism>
<name>A0A1I2JE31_9BACT</name>
<dbReference type="STRING" id="655355.SAMN05216283_108110"/>
<evidence type="ECO:0000259" key="2">
    <source>
        <dbReference type="Pfam" id="PF06283"/>
    </source>
</evidence>
<dbReference type="SUPFAM" id="SSF52317">
    <property type="entry name" value="Class I glutamine amidotransferase-like"/>
    <property type="match status" value="1"/>
</dbReference>
<dbReference type="Gene3D" id="3.40.50.880">
    <property type="match status" value="1"/>
</dbReference>
<sequence length="252" mass="28879">MKKLLLLSICVCFLFSVQAQRPDAFPEKTLNVLVFSKTSGWKHRSISSGLKMFSDLATTEGWNLTATEDANLFTMDFLVNFDVVVFLNPTYDVLNAKQQIAFKTFMETGKGFVGVHAATDCEYEWEWFGKLSGAYFKTHPPTQKAKVIFEDLNHPAMAPFEGMDSYTTVDEWYSFTENPRERVHVLASLDESTIKKAANDEWKMGDHPLIWWQEFDGIRSFYSVFGHTHEAFEDPKIQAHYAGAVNWAGRRE</sequence>
<protein>
    <recommendedName>
        <fullName evidence="2">ThuA-like domain-containing protein</fullName>
    </recommendedName>
</protein>
<accession>A0A1I2JE31</accession>
<dbReference type="PANTHER" id="PTHR40469:SF2">
    <property type="entry name" value="GALACTOSE-BINDING DOMAIN-LIKE SUPERFAMILY PROTEIN"/>
    <property type="match status" value="1"/>
</dbReference>
<dbReference type="Proteomes" id="UP000198964">
    <property type="component" value="Unassembled WGS sequence"/>
</dbReference>
<dbReference type="RefSeq" id="WP_093920623.1">
    <property type="nucleotide sequence ID" value="NZ_FONW01000008.1"/>
</dbReference>
<evidence type="ECO:0000256" key="1">
    <source>
        <dbReference type="SAM" id="SignalP"/>
    </source>
</evidence>
<gene>
    <name evidence="3" type="ORF">SAMN05216283_108110</name>
</gene>
<dbReference type="Pfam" id="PF06283">
    <property type="entry name" value="ThuA"/>
    <property type="match status" value="1"/>
</dbReference>
<evidence type="ECO:0000313" key="3">
    <source>
        <dbReference type="EMBL" id="SFF52103.1"/>
    </source>
</evidence>
<evidence type="ECO:0000313" key="4">
    <source>
        <dbReference type="Proteomes" id="UP000198964"/>
    </source>
</evidence>
<reference evidence="3 4" key="1">
    <citation type="submission" date="2016-10" db="EMBL/GenBank/DDBJ databases">
        <authorList>
            <person name="de Groot N.N."/>
        </authorList>
    </citation>
    <scope>NUCLEOTIDE SEQUENCE [LARGE SCALE GENOMIC DNA]</scope>
    <source>
        <strain evidence="3 4">CGMCC 1.9156</strain>
    </source>
</reference>
<dbReference type="AlphaFoldDB" id="A0A1I2JE31"/>
<dbReference type="InterPro" id="IPR029062">
    <property type="entry name" value="Class_I_gatase-like"/>
</dbReference>
<keyword evidence="4" id="KW-1185">Reference proteome</keyword>
<dbReference type="InterPro" id="IPR029010">
    <property type="entry name" value="ThuA-like"/>
</dbReference>